<dbReference type="GO" id="GO:0005886">
    <property type="term" value="C:plasma membrane"/>
    <property type="evidence" value="ECO:0007669"/>
    <property type="project" value="UniProtKB-SubCell"/>
</dbReference>
<evidence type="ECO:0000256" key="9">
    <source>
        <dbReference type="ARBA" id="ARBA00023289"/>
    </source>
</evidence>
<comment type="similarity">
    <text evidence="2">Belongs to the small GTPase superfamily. Rho family.</text>
</comment>
<protein>
    <submittedName>
        <fullName evidence="10">Ras-like gtp-binding protein rho</fullName>
    </submittedName>
</protein>
<evidence type="ECO:0000256" key="8">
    <source>
        <dbReference type="ARBA" id="ARBA00023288"/>
    </source>
</evidence>
<dbReference type="Proteomes" id="UP001149090">
    <property type="component" value="Unassembled WGS sequence"/>
</dbReference>
<keyword evidence="6" id="KW-0342">GTP-binding</keyword>
<keyword evidence="9" id="KW-0636">Prenylation</keyword>
<dbReference type="OMA" id="THVALIC"/>
<evidence type="ECO:0000256" key="6">
    <source>
        <dbReference type="ARBA" id="ARBA00023134"/>
    </source>
</evidence>
<dbReference type="FunFam" id="3.40.50.300:FF:000983">
    <property type="entry name" value="Rho family GTPase"/>
    <property type="match status" value="1"/>
</dbReference>
<dbReference type="AlphaFoldDB" id="A0A9Q0LKH2"/>
<dbReference type="PROSITE" id="PS51419">
    <property type="entry name" value="RAB"/>
    <property type="match status" value="1"/>
</dbReference>
<keyword evidence="4" id="KW-0488">Methylation</keyword>
<dbReference type="GO" id="GO:0007264">
    <property type="term" value="P:small GTPase-mediated signal transduction"/>
    <property type="evidence" value="ECO:0007669"/>
    <property type="project" value="InterPro"/>
</dbReference>
<gene>
    <name evidence="10" type="ORF">M0811_01094</name>
</gene>
<comment type="caution">
    <text evidence="10">The sequence shown here is derived from an EMBL/GenBank/DDBJ whole genome shotgun (WGS) entry which is preliminary data.</text>
</comment>
<evidence type="ECO:0000256" key="5">
    <source>
        <dbReference type="ARBA" id="ARBA00022741"/>
    </source>
</evidence>
<dbReference type="PROSITE" id="PS51420">
    <property type="entry name" value="RHO"/>
    <property type="match status" value="1"/>
</dbReference>
<dbReference type="InterPro" id="IPR001806">
    <property type="entry name" value="Small_GTPase"/>
</dbReference>
<evidence type="ECO:0000313" key="10">
    <source>
        <dbReference type="EMBL" id="KAJ5074463.1"/>
    </source>
</evidence>
<keyword evidence="5" id="KW-0547">Nucleotide-binding</keyword>
<keyword evidence="11" id="KW-1185">Reference proteome</keyword>
<dbReference type="SMART" id="SM00174">
    <property type="entry name" value="RHO"/>
    <property type="match status" value="1"/>
</dbReference>
<dbReference type="InterPro" id="IPR003578">
    <property type="entry name" value="Small_GTPase_Rho"/>
</dbReference>
<evidence type="ECO:0000256" key="2">
    <source>
        <dbReference type="ARBA" id="ARBA00010142"/>
    </source>
</evidence>
<keyword evidence="7" id="KW-0472">Membrane</keyword>
<comment type="subcellular location">
    <subcellularLocation>
        <location evidence="1">Cell membrane</location>
        <topology evidence="1">Lipid-anchor</topology>
        <orientation evidence="1">Cytoplasmic side</orientation>
    </subcellularLocation>
</comment>
<evidence type="ECO:0000256" key="3">
    <source>
        <dbReference type="ARBA" id="ARBA00022475"/>
    </source>
</evidence>
<dbReference type="SMART" id="SM00175">
    <property type="entry name" value="RAB"/>
    <property type="match status" value="1"/>
</dbReference>
<dbReference type="PANTHER" id="PTHR24072">
    <property type="entry name" value="RHO FAMILY GTPASE"/>
    <property type="match status" value="1"/>
</dbReference>
<dbReference type="CDD" id="cd00157">
    <property type="entry name" value="Rho"/>
    <property type="match status" value="1"/>
</dbReference>
<keyword evidence="8" id="KW-0449">Lipoprotein</keyword>
<accession>A0A9Q0LKH2</accession>
<evidence type="ECO:0000313" key="11">
    <source>
        <dbReference type="Proteomes" id="UP001149090"/>
    </source>
</evidence>
<dbReference type="Gene3D" id="3.40.50.300">
    <property type="entry name" value="P-loop containing nucleotide triphosphate hydrolases"/>
    <property type="match status" value="1"/>
</dbReference>
<evidence type="ECO:0000256" key="4">
    <source>
        <dbReference type="ARBA" id="ARBA00022481"/>
    </source>
</evidence>
<dbReference type="Pfam" id="PF00071">
    <property type="entry name" value="Ras"/>
    <property type="match status" value="1"/>
</dbReference>
<keyword evidence="3" id="KW-1003">Cell membrane</keyword>
<dbReference type="EMBL" id="JAPDFW010000070">
    <property type="protein sequence ID" value="KAJ5074463.1"/>
    <property type="molecule type" value="Genomic_DNA"/>
</dbReference>
<dbReference type="GO" id="GO:0003924">
    <property type="term" value="F:GTPase activity"/>
    <property type="evidence" value="ECO:0007669"/>
    <property type="project" value="InterPro"/>
</dbReference>
<dbReference type="SMART" id="SM00173">
    <property type="entry name" value="RAS"/>
    <property type="match status" value="1"/>
</dbReference>
<name>A0A9Q0LKH2_ANAIG</name>
<evidence type="ECO:0000256" key="7">
    <source>
        <dbReference type="ARBA" id="ARBA00023136"/>
    </source>
</evidence>
<dbReference type="PRINTS" id="PR00449">
    <property type="entry name" value="RASTRNSFRMNG"/>
</dbReference>
<dbReference type="GO" id="GO:0005525">
    <property type="term" value="F:GTP binding"/>
    <property type="evidence" value="ECO:0007669"/>
    <property type="project" value="UniProtKB-KW"/>
</dbReference>
<proteinExistence type="inferred from homology"/>
<sequence length="187" mass="21106">MSRRFKLVCIGNGAIGKTCLLNVFVKDEFPEVYVPTVLQEDVADISVDEVEYELNIFDTAGQEDLDRLRPTVYPGTHVALICFSIDRPESFDAIETKWVKEFRHYCPGINYILVGLKSDLRKSNNSETSDEDLVKIEKSEELAKSIKAYAYVECSAKTKENVHLVFEKAVHAALANPKTRQKGCNLV</sequence>
<evidence type="ECO:0000256" key="1">
    <source>
        <dbReference type="ARBA" id="ARBA00004342"/>
    </source>
</evidence>
<dbReference type="InterPro" id="IPR005225">
    <property type="entry name" value="Small_GTP-bd"/>
</dbReference>
<dbReference type="InterPro" id="IPR027417">
    <property type="entry name" value="P-loop_NTPase"/>
</dbReference>
<dbReference type="NCBIfam" id="TIGR00231">
    <property type="entry name" value="small_GTP"/>
    <property type="match status" value="1"/>
</dbReference>
<dbReference type="SUPFAM" id="SSF52540">
    <property type="entry name" value="P-loop containing nucleoside triphosphate hydrolases"/>
    <property type="match status" value="1"/>
</dbReference>
<dbReference type="PROSITE" id="PS51421">
    <property type="entry name" value="RAS"/>
    <property type="match status" value="1"/>
</dbReference>
<organism evidence="10 11">
    <name type="scientific">Anaeramoeba ignava</name>
    <name type="common">Anaerobic marine amoeba</name>
    <dbReference type="NCBI Taxonomy" id="1746090"/>
    <lineage>
        <taxon>Eukaryota</taxon>
        <taxon>Metamonada</taxon>
        <taxon>Anaeramoebidae</taxon>
        <taxon>Anaeramoeba</taxon>
    </lineage>
</organism>
<reference evidence="10" key="1">
    <citation type="submission" date="2022-10" db="EMBL/GenBank/DDBJ databases">
        <title>Novel sulphate-reducing endosymbionts in the free-living metamonad Anaeramoeba.</title>
        <authorList>
            <person name="Jerlstrom-Hultqvist J."/>
            <person name="Cepicka I."/>
            <person name="Gallot-Lavallee L."/>
            <person name="Salas-Leiva D."/>
            <person name="Curtis B.A."/>
            <person name="Zahonova K."/>
            <person name="Pipaliya S."/>
            <person name="Dacks J."/>
            <person name="Roger A.J."/>
        </authorList>
    </citation>
    <scope>NUCLEOTIDE SEQUENCE</scope>
    <source>
        <strain evidence="10">BMAN</strain>
    </source>
</reference>
<dbReference type="OrthoDB" id="8830751at2759"/>